<gene>
    <name evidence="6" type="ORF">RCOM_0469800</name>
</gene>
<dbReference type="GO" id="GO:0000145">
    <property type="term" value="C:exocyst"/>
    <property type="evidence" value="ECO:0000318"/>
    <property type="project" value="GO_Central"/>
</dbReference>
<dbReference type="Pfam" id="PF20669">
    <property type="entry name" value="Exo70_N"/>
    <property type="match status" value="1"/>
</dbReference>
<dbReference type="Gene3D" id="1.20.1280.170">
    <property type="entry name" value="Exocyst complex component Exo70"/>
    <property type="match status" value="1"/>
</dbReference>
<evidence type="ECO:0000313" key="7">
    <source>
        <dbReference type="Proteomes" id="UP000008311"/>
    </source>
</evidence>
<dbReference type="FunCoup" id="B9T041">
    <property type="interactions" value="2022"/>
</dbReference>
<dbReference type="EMBL" id="EQ974295">
    <property type="protein sequence ID" value="EEF30766.1"/>
    <property type="molecule type" value="Genomic_DNA"/>
</dbReference>
<keyword evidence="7" id="KW-1185">Reference proteome</keyword>
<evidence type="ECO:0000259" key="5">
    <source>
        <dbReference type="Pfam" id="PF03081"/>
    </source>
</evidence>
<protein>
    <recommendedName>
        <fullName evidence="3">Exocyst subunit Exo70 family protein</fullName>
    </recommendedName>
</protein>
<evidence type="ECO:0000256" key="3">
    <source>
        <dbReference type="RuleBase" id="RU365026"/>
    </source>
</evidence>
<feature type="domain" description="Exocyst complex subunit Exo70 C-terminal" evidence="5">
    <location>
        <begin position="247"/>
        <end position="608"/>
    </location>
</feature>
<dbReference type="STRING" id="3988.B9T041"/>
<feature type="compositionally biased region" description="Low complexity" evidence="4">
    <location>
        <begin position="616"/>
        <end position="628"/>
    </location>
</feature>
<feature type="region of interest" description="Disordered" evidence="4">
    <location>
        <begin position="141"/>
        <end position="163"/>
    </location>
</feature>
<feature type="compositionally biased region" description="Low complexity" evidence="4">
    <location>
        <begin position="142"/>
        <end position="155"/>
    </location>
</feature>
<dbReference type="Proteomes" id="UP000008311">
    <property type="component" value="Unassembled WGS sequence"/>
</dbReference>
<reference evidence="7" key="1">
    <citation type="journal article" date="2010" name="Nat. Biotechnol.">
        <title>Draft genome sequence of the oilseed species Ricinus communis.</title>
        <authorList>
            <person name="Chan A.P."/>
            <person name="Crabtree J."/>
            <person name="Zhao Q."/>
            <person name="Lorenzi H."/>
            <person name="Orvis J."/>
            <person name="Puiu D."/>
            <person name="Melake-Berhan A."/>
            <person name="Jones K.M."/>
            <person name="Redman J."/>
            <person name="Chen G."/>
            <person name="Cahoon E.B."/>
            <person name="Gedil M."/>
            <person name="Stanke M."/>
            <person name="Haas B.J."/>
            <person name="Wortman J.R."/>
            <person name="Fraser-Liggett C.M."/>
            <person name="Ravel J."/>
            <person name="Rabinowicz P.D."/>
        </authorList>
    </citation>
    <scope>NUCLEOTIDE SEQUENCE [LARGE SCALE GENOMIC DNA]</scope>
    <source>
        <strain evidence="7">cv. Hale</strain>
    </source>
</reference>
<dbReference type="OrthoDB" id="1922221at2759"/>
<dbReference type="InParanoid" id="B9T041"/>
<name>B9T041_RICCO</name>
<comment type="similarity">
    <text evidence="1 3">Belongs to the EXO70 family.</text>
</comment>
<proteinExistence type="inferred from homology"/>
<dbReference type="GO" id="GO:0005546">
    <property type="term" value="F:phosphatidylinositol-4,5-bisphosphate binding"/>
    <property type="evidence" value="ECO:0007669"/>
    <property type="project" value="InterPro"/>
</dbReference>
<keyword evidence="3" id="KW-0653">Protein transport</keyword>
<dbReference type="PANTHER" id="PTHR12542">
    <property type="entry name" value="EXOCYST COMPLEX PROTEIN EXO70"/>
    <property type="match status" value="1"/>
</dbReference>
<accession>B9T041</accession>
<dbReference type="AlphaFoldDB" id="B9T041"/>
<dbReference type="PANTHER" id="PTHR12542:SF26">
    <property type="entry name" value="EXOCYST SUBUNIT EXO70 FAMILY PROTEIN"/>
    <property type="match status" value="1"/>
</dbReference>
<dbReference type="SUPFAM" id="SSF74788">
    <property type="entry name" value="Cullin repeat-like"/>
    <property type="match status" value="1"/>
</dbReference>
<dbReference type="GO" id="GO:0006887">
    <property type="term" value="P:exocytosis"/>
    <property type="evidence" value="ECO:0000318"/>
    <property type="project" value="GO_Central"/>
</dbReference>
<dbReference type="KEGG" id="rcu:8285767"/>
<dbReference type="Pfam" id="PF03081">
    <property type="entry name" value="Exo70_C"/>
    <property type="match status" value="1"/>
</dbReference>
<keyword evidence="3" id="KW-0268">Exocytosis</keyword>
<dbReference type="GO" id="GO:0015031">
    <property type="term" value="P:protein transport"/>
    <property type="evidence" value="ECO:0007669"/>
    <property type="project" value="UniProtKB-KW"/>
</dbReference>
<dbReference type="eggNOG" id="KOG2344">
    <property type="taxonomic scope" value="Eukaryota"/>
</dbReference>
<sequence length="634" mass="71004">MLVPDTPRSTTSSNNTLSARKMMAVSLYNSFPSSSIPSSPVIHKFTQSMMEENIDNAELIIKKWAPSTSSVTFATSLFHQRKEAKEFLKCVKDLRRAMHFLVSEHRASAKLVLAQKLMQIAMNRLEKELYLILSAHHDQLDPESVSGPSSDGSSNFEDEDEEGSEEEIKLVGESIANVEREATYAMSDLKSIADCMISAGYGKECIKIYKLIRKSIVDEGLYLLGVERLRSSHIQKMNWEALEHLIKNWLNAVKIAVKTLFNGEKALCDHVFSASETLRESCFSEITKEGAINLFRFPELIVKSKKSPERIFPLMELHEALSNLWPEIELIFNSESTSAIKLQALSSLQKLGASVHAILSDFESTIQKDSSKTPVLGGGIHPLTRTAMSYISSLADYSGILSDIVSDSPSLRNTPLPESYFESPTSDDNSTPEVSVRLAWLILTLLCKLDSKAEVYKDVSLSYLFLANNLQFIIEKVCTTRLKLVLGEDWISKHTKKLKQYAVNYEIMAWNKVFSSLPEKPYQELPPEAIKERFQRFNAAFLEAYKKQTSWIVPDGKLRDELKVSIATKLVAAYREFCDTYLVMLSGEKNLETLVRFGPDDLGNYLSDLFHGAAISGSSSSSSSLSSSRGCIPR</sequence>
<comment type="function">
    <text evidence="3">Component of the exocyst complex.</text>
</comment>
<organism evidence="6 7">
    <name type="scientific">Ricinus communis</name>
    <name type="common">Castor bean</name>
    <dbReference type="NCBI Taxonomy" id="3988"/>
    <lineage>
        <taxon>Eukaryota</taxon>
        <taxon>Viridiplantae</taxon>
        <taxon>Streptophyta</taxon>
        <taxon>Embryophyta</taxon>
        <taxon>Tracheophyta</taxon>
        <taxon>Spermatophyta</taxon>
        <taxon>Magnoliopsida</taxon>
        <taxon>eudicotyledons</taxon>
        <taxon>Gunneridae</taxon>
        <taxon>Pentapetalae</taxon>
        <taxon>rosids</taxon>
        <taxon>fabids</taxon>
        <taxon>Malpighiales</taxon>
        <taxon>Euphorbiaceae</taxon>
        <taxon>Acalyphoideae</taxon>
        <taxon>Acalypheae</taxon>
        <taxon>Ricinus</taxon>
    </lineage>
</organism>
<evidence type="ECO:0000256" key="1">
    <source>
        <dbReference type="ARBA" id="ARBA00006756"/>
    </source>
</evidence>
<evidence type="ECO:0000256" key="2">
    <source>
        <dbReference type="ARBA" id="ARBA00022448"/>
    </source>
</evidence>
<dbReference type="FunFam" id="1.20.1280.170:FF:000003">
    <property type="entry name" value="Exocyst subunit Exo70 family protein"/>
    <property type="match status" value="1"/>
</dbReference>
<dbReference type="InterPro" id="IPR004140">
    <property type="entry name" value="Exo70"/>
</dbReference>
<evidence type="ECO:0000256" key="4">
    <source>
        <dbReference type="SAM" id="MobiDB-lite"/>
    </source>
</evidence>
<evidence type="ECO:0000313" key="6">
    <source>
        <dbReference type="EMBL" id="EEF30766.1"/>
    </source>
</evidence>
<keyword evidence="2 3" id="KW-0813">Transport</keyword>
<dbReference type="InterPro" id="IPR046364">
    <property type="entry name" value="Exo70_C"/>
</dbReference>
<dbReference type="InterPro" id="IPR016159">
    <property type="entry name" value="Cullin_repeat-like_dom_sf"/>
</dbReference>
<feature type="region of interest" description="Disordered" evidence="4">
    <location>
        <begin position="615"/>
        <end position="634"/>
    </location>
</feature>